<protein>
    <submittedName>
        <fullName evidence="2">Alpha/beta-hydrolase</fullName>
    </submittedName>
</protein>
<dbReference type="InterPro" id="IPR029058">
    <property type="entry name" value="AB_hydrolase_fold"/>
</dbReference>
<dbReference type="InterPro" id="IPR000073">
    <property type="entry name" value="AB_hydrolase_1"/>
</dbReference>
<dbReference type="AlphaFoldDB" id="A0A9P4QMX3"/>
<evidence type="ECO:0000313" key="3">
    <source>
        <dbReference type="Proteomes" id="UP000799444"/>
    </source>
</evidence>
<gene>
    <name evidence="2" type="ORF">EJ04DRAFT_545810</name>
</gene>
<dbReference type="EMBL" id="ML996220">
    <property type="protein sequence ID" value="KAF2730338.1"/>
    <property type="molecule type" value="Genomic_DNA"/>
</dbReference>
<dbReference type="Pfam" id="PF00561">
    <property type="entry name" value="Abhydrolase_1"/>
    <property type="match status" value="1"/>
</dbReference>
<reference evidence="2" key="1">
    <citation type="journal article" date="2020" name="Stud. Mycol.">
        <title>101 Dothideomycetes genomes: a test case for predicting lifestyles and emergence of pathogens.</title>
        <authorList>
            <person name="Haridas S."/>
            <person name="Albert R."/>
            <person name="Binder M."/>
            <person name="Bloem J."/>
            <person name="Labutti K."/>
            <person name="Salamov A."/>
            <person name="Andreopoulos B."/>
            <person name="Baker S."/>
            <person name="Barry K."/>
            <person name="Bills G."/>
            <person name="Bluhm B."/>
            <person name="Cannon C."/>
            <person name="Castanera R."/>
            <person name="Culley D."/>
            <person name="Daum C."/>
            <person name="Ezra D."/>
            <person name="Gonzalez J."/>
            <person name="Henrissat B."/>
            <person name="Kuo A."/>
            <person name="Liang C."/>
            <person name="Lipzen A."/>
            <person name="Lutzoni F."/>
            <person name="Magnuson J."/>
            <person name="Mondo S."/>
            <person name="Nolan M."/>
            <person name="Ohm R."/>
            <person name="Pangilinan J."/>
            <person name="Park H.-J."/>
            <person name="Ramirez L."/>
            <person name="Alfaro M."/>
            <person name="Sun H."/>
            <person name="Tritt A."/>
            <person name="Yoshinaga Y."/>
            <person name="Zwiers L.-H."/>
            <person name="Turgeon B."/>
            <person name="Goodwin S."/>
            <person name="Spatafora J."/>
            <person name="Crous P."/>
            <person name="Grigoriev I."/>
        </authorList>
    </citation>
    <scope>NUCLEOTIDE SEQUENCE</scope>
    <source>
        <strain evidence="2">CBS 125425</strain>
    </source>
</reference>
<dbReference type="InterPro" id="IPR050471">
    <property type="entry name" value="AB_hydrolase"/>
</dbReference>
<evidence type="ECO:0000313" key="2">
    <source>
        <dbReference type="EMBL" id="KAF2730338.1"/>
    </source>
</evidence>
<dbReference type="Gene3D" id="3.40.50.1820">
    <property type="entry name" value="alpha/beta hydrolase"/>
    <property type="match status" value="1"/>
</dbReference>
<organism evidence="2 3">
    <name type="scientific">Polyplosphaeria fusca</name>
    <dbReference type="NCBI Taxonomy" id="682080"/>
    <lineage>
        <taxon>Eukaryota</taxon>
        <taxon>Fungi</taxon>
        <taxon>Dikarya</taxon>
        <taxon>Ascomycota</taxon>
        <taxon>Pezizomycotina</taxon>
        <taxon>Dothideomycetes</taxon>
        <taxon>Pleosporomycetidae</taxon>
        <taxon>Pleosporales</taxon>
        <taxon>Tetraplosphaeriaceae</taxon>
        <taxon>Polyplosphaeria</taxon>
    </lineage>
</organism>
<comment type="caution">
    <text evidence="2">The sequence shown here is derived from an EMBL/GenBank/DDBJ whole genome shotgun (WGS) entry which is preliminary data.</text>
</comment>
<feature type="domain" description="AB hydrolase-1" evidence="1">
    <location>
        <begin position="40"/>
        <end position="273"/>
    </location>
</feature>
<dbReference type="Proteomes" id="UP000799444">
    <property type="component" value="Unassembled WGS sequence"/>
</dbReference>
<dbReference type="PANTHER" id="PTHR43433">
    <property type="entry name" value="HYDROLASE, ALPHA/BETA FOLD FAMILY PROTEIN"/>
    <property type="match status" value="1"/>
</dbReference>
<accession>A0A9P4QMX3</accession>
<sequence>MSTYETAKDQFITIKNTKYAYRRFGRTAGIPLFLHIHFRGTMDHWDPTFINPLAQARPIILLDNAGIGRSEGQIPLTFAGWAEVVIDFLTALGLQQVDVLGFSMGGCTAQMIALNAPQGLVRRLILAGTISSEGEGVAHTSDMGPYDKLRSARTKEEQLEAFLCSFFGPSERSQTAGRDSFERIHNARPDRVDYVTIEACKRQSTAYQNFQTPQKVDEGSYNRLHELRMPVLIANGSDDVLLPTSNSYLLWQKMSSTNAQLHLYPDSGHGFLYQFAAQFSKVVNDFLDDEDLSPLPSRL</sequence>
<evidence type="ECO:0000259" key="1">
    <source>
        <dbReference type="Pfam" id="PF00561"/>
    </source>
</evidence>
<keyword evidence="3" id="KW-1185">Reference proteome</keyword>
<dbReference type="PANTHER" id="PTHR43433:SF5">
    <property type="entry name" value="AB HYDROLASE-1 DOMAIN-CONTAINING PROTEIN"/>
    <property type="match status" value="1"/>
</dbReference>
<dbReference type="OrthoDB" id="8119704at2759"/>
<proteinExistence type="predicted"/>
<name>A0A9P4QMX3_9PLEO</name>
<dbReference type="SUPFAM" id="SSF53474">
    <property type="entry name" value="alpha/beta-Hydrolases"/>
    <property type="match status" value="1"/>
</dbReference>